<feature type="transmembrane region" description="Helical" evidence="7">
    <location>
        <begin position="93"/>
        <end position="113"/>
    </location>
</feature>
<keyword evidence="3" id="KW-1003">Cell membrane</keyword>
<evidence type="ECO:0000313" key="9">
    <source>
        <dbReference type="Proteomes" id="UP000315017"/>
    </source>
</evidence>
<dbReference type="InterPro" id="IPR003317">
    <property type="entry name" value="Cyt-d_oxidase_su2"/>
</dbReference>
<feature type="transmembrane region" description="Helical" evidence="7">
    <location>
        <begin position="133"/>
        <end position="157"/>
    </location>
</feature>
<feature type="transmembrane region" description="Helical" evidence="7">
    <location>
        <begin position="35"/>
        <end position="55"/>
    </location>
</feature>
<evidence type="ECO:0000256" key="4">
    <source>
        <dbReference type="ARBA" id="ARBA00022692"/>
    </source>
</evidence>
<reference evidence="8 9" key="1">
    <citation type="submission" date="2019-02" db="EMBL/GenBank/DDBJ databases">
        <title>Deep-cultivation of Planctomycetes and their phenomic and genomic characterization uncovers novel biology.</title>
        <authorList>
            <person name="Wiegand S."/>
            <person name="Jogler M."/>
            <person name="Boedeker C."/>
            <person name="Pinto D."/>
            <person name="Vollmers J."/>
            <person name="Rivas-Marin E."/>
            <person name="Kohn T."/>
            <person name="Peeters S.H."/>
            <person name="Heuer A."/>
            <person name="Rast P."/>
            <person name="Oberbeckmann S."/>
            <person name="Bunk B."/>
            <person name="Jeske O."/>
            <person name="Meyerdierks A."/>
            <person name="Storesund J.E."/>
            <person name="Kallscheuer N."/>
            <person name="Luecker S."/>
            <person name="Lage O.M."/>
            <person name="Pohl T."/>
            <person name="Merkel B.J."/>
            <person name="Hornburger P."/>
            <person name="Mueller R.-W."/>
            <person name="Bruemmer F."/>
            <person name="Labrenz M."/>
            <person name="Spormann A.M."/>
            <person name="Op den Camp H."/>
            <person name="Overmann J."/>
            <person name="Amann R."/>
            <person name="Jetten M.S.M."/>
            <person name="Mascher T."/>
            <person name="Medema M.H."/>
            <person name="Devos D.P."/>
            <person name="Kaster A.-K."/>
            <person name="Ovreas L."/>
            <person name="Rohde M."/>
            <person name="Galperin M.Y."/>
            <person name="Jogler C."/>
        </authorList>
    </citation>
    <scope>NUCLEOTIDE SEQUENCE [LARGE SCALE GENOMIC DNA]</scope>
    <source>
        <strain evidence="8 9">ETA_A8</strain>
    </source>
</reference>
<dbReference type="KEGG" id="aagg:ETAA8_32410"/>
<evidence type="ECO:0000256" key="6">
    <source>
        <dbReference type="ARBA" id="ARBA00023136"/>
    </source>
</evidence>
<keyword evidence="6 7" id="KW-0472">Membrane</keyword>
<dbReference type="Pfam" id="PF02322">
    <property type="entry name" value="Cyt_bd_oxida_II"/>
    <property type="match status" value="1"/>
</dbReference>
<gene>
    <name evidence="8" type="ORF">ETAA8_32410</name>
</gene>
<feature type="transmembrane region" description="Helical" evidence="7">
    <location>
        <begin position="6"/>
        <end position="23"/>
    </location>
</feature>
<dbReference type="Proteomes" id="UP000315017">
    <property type="component" value="Chromosome"/>
</dbReference>
<keyword evidence="9" id="KW-1185">Reference proteome</keyword>
<evidence type="ECO:0000256" key="1">
    <source>
        <dbReference type="ARBA" id="ARBA00004651"/>
    </source>
</evidence>
<dbReference type="EMBL" id="CP036274">
    <property type="protein sequence ID" value="QDU28141.1"/>
    <property type="molecule type" value="Genomic_DNA"/>
</dbReference>
<feature type="transmembrane region" description="Helical" evidence="7">
    <location>
        <begin position="70"/>
        <end position="88"/>
    </location>
</feature>
<accession>A0A517YD27</accession>
<sequence>MLNGLLALATCAYLAAVYLTNETKGDLREDFRQRAIIAGTLVAILAGIVMAFAWYEAHWFFERLLSPRSLPVVLAGLACFAASAWAVFTRRYIWSRVFAAAEICLLILGWGLAQHPYLVYPDLTFAGTAAPATTLQFLVLSLPVGALLLAPSLYYLYRVFKSE</sequence>
<comment type="subcellular location">
    <subcellularLocation>
        <location evidence="1">Cell membrane</location>
        <topology evidence="1">Multi-pass membrane protein</topology>
    </subcellularLocation>
</comment>
<dbReference type="AlphaFoldDB" id="A0A517YD27"/>
<protein>
    <submittedName>
        <fullName evidence="8">Cytochrome oxidase subunit II</fullName>
    </submittedName>
</protein>
<evidence type="ECO:0000256" key="7">
    <source>
        <dbReference type="SAM" id="Phobius"/>
    </source>
</evidence>
<keyword evidence="4 7" id="KW-0812">Transmembrane</keyword>
<dbReference type="GO" id="GO:0005886">
    <property type="term" value="C:plasma membrane"/>
    <property type="evidence" value="ECO:0007669"/>
    <property type="project" value="UniProtKB-SubCell"/>
</dbReference>
<organism evidence="8 9">
    <name type="scientific">Anatilimnocola aggregata</name>
    <dbReference type="NCBI Taxonomy" id="2528021"/>
    <lineage>
        <taxon>Bacteria</taxon>
        <taxon>Pseudomonadati</taxon>
        <taxon>Planctomycetota</taxon>
        <taxon>Planctomycetia</taxon>
        <taxon>Pirellulales</taxon>
        <taxon>Pirellulaceae</taxon>
        <taxon>Anatilimnocola</taxon>
    </lineage>
</organism>
<comment type="similarity">
    <text evidence="2">Belongs to the cytochrome ubiquinol oxidase subunit 2 family.</text>
</comment>
<name>A0A517YD27_9BACT</name>
<proteinExistence type="inferred from homology"/>
<keyword evidence="5 7" id="KW-1133">Transmembrane helix</keyword>
<evidence type="ECO:0000313" key="8">
    <source>
        <dbReference type="EMBL" id="QDU28141.1"/>
    </source>
</evidence>
<evidence type="ECO:0000256" key="2">
    <source>
        <dbReference type="ARBA" id="ARBA00007543"/>
    </source>
</evidence>
<evidence type="ECO:0000256" key="5">
    <source>
        <dbReference type="ARBA" id="ARBA00022989"/>
    </source>
</evidence>
<evidence type="ECO:0000256" key="3">
    <source>
        <dbReference type="ARBA" id="ARBA00022475"/>
    </source>
</evidence>